<comment type="catalytic activity">
    <reaction evidence="1">
        <text>Exonucleolytic cleavage in the 3'- to 5'-direction to yield nucleoside 5'-phosphates.</text>
        <dbReference type="EC" id="3.1.11.2"/>
    </reaction>
</comment>
<reference evidence="11" key="3">
    <citation type="submission" date="2019-06" db="EMBL/GenBank/DDBJ databases">
        <authorList>
            <person name="Poynton C."/>
            <person name="Hasenbein S."/>
            <person name="Benoit J.B."/>
            <person name="Sepulveda M.S."/>
            <person name="Poelchau M.F."/>
            <person name="Murali S.C."/>
            <person name="Chen S."/>
            <person name="Glastad K.M."/>
            <person name="Werren J.H."/>
            <person name="Vineis J.H."/>
            <person name="Bowen J.L."/>
            <person name="Friedrich M."/>
            <person name="Jones J."/>
            <person name="Robertson H.M."/>
            <person name="Feyereisen R."/>
            <person name="Mechler-Hickson A."/>
            <person name="Mathers N."/>
            <person name="Lee C.E."/>
            <person name="Colbourne J.K."/>
            <person name="Biales A."/>
            <person name="Johnston J.S."/>
            <person name="Wellborn G.A."/>
            <person name="Rosendale A.J."/>
            <person name="Cridge A.G."/>
            <person name="Munoz-Torres M.C."/>
            <person name="Bain P.A."/>
            <person name="Manny A.R."/>
            <person name="Major K.M."/>
            <person name="Lambert F.N."/>
            <person name="Vulpe C.D."/>
            <person name="Tuck P."/>
            <person name="Blalock B.J."/>
            <person name="Lin Y.-Y."/>
            <person name="Smith M.E."/>
            <person name="Ochoa-Acuna H."/>
            <person name="Chen M.-J.M."/>
            <person name="Childers C.P."/>
            <person name="Qu J."/>
            <person name="Dugan S."/>
            <person name="Lee S.L."/>
            <person name="Chao H."/>
            <person name="Dinh H."/>
            <person name="Han Y."/>
            <person name="Doddapaneni H."/>
            <person name="Worley K.C."/>
            <person name="Muzny D.M."/>
            <person name="Gibbs R.A."/>
            <person name="Richards S."/>
        </authorList>
    </citation>
    <scope>NUCLEOTIDE SEQUENCE</scope>
    <source>
        <strain evidence="11">HAZT.00-mixed</strain>
        <tissue evidence="11">Whole organism</tissue>
    </source>
</reference>
<dbReference type="SUPFAM" id="SSF56219">
    <property type="entry name" value="DNase I-like"/>
    <property type="match status" value="1"/>
</dbReference>
<dbReference type="OrthoDB" id="498125at2759"/>
<evidence type="ECO:0000256" key="2">
    <source>
        <dbReference type="ARBA" id="ARBA00007092"/>
    </source>
</evidence>
<protein>
    <recommendedName>
        <fullName evidence="3">exodeoxyribonuclease III</fullName>
        <ecNumber evidence="3">3.1.11.2</ecNumber>
    </recommendedName>
</protein>
<reference evidence="11" key="1">
    <citation type="submission" date="2014-08" db="EMBL/GenBank/DDBJ databases">
        <authorList>
            <person name="Murali S."/>
            <person name="Richards S."/>
            <person name="Bandaranaike D."/>
            <person name="Bellair M."/>
            <person name="Blankenburg K."/>
            <person name="Chao H."/>
            <person name="Dinh H."/>
            <person name="Doddapaneni H."/>
            <person name="Dugan-Rocha S."/>
            <person name="Elkadiri S."/>
            <person name="Gnanaolivu R."/>
            <person name="Hughes D."/>
            <person name="Lee S."/>
            <person name="Li M."/>
            <person name="Ming W."/>
            <person name="Munidasa M."/>
            <person name="Muniz J."/>
            <person name="Nguyen L."/>
            <person name="Osuji N."/>
            <person name="Pu L.-L."/>
            <person name="Puazo M."/>
            <person name="Skinner E."/>
            <person name="Qu C."/>
            <person name="Quiroz J."/>
            <person name="Raj R."/>
            <person name="Weissenberger G."/>
            <person name="Xin Y."/>
            <person name="Zou X."/>
            <person name="Han Y."/>
            <person name="Worley K."/>
            <person name="Muzny D."/>
            <person name="Gibbs R."/>
        </authorList>
    </citation>
    <scope>NUCLEOTIDE SEQUENCE</scope>
    <source>
        <strain evidence="11">HAZT.00-mixed</strain>
        <tissue evidence="11">Whole organism</tissue>
    </source>
</reference>
<keyword evidence="4 7" id="KW-0479">Metal-binding</keyword>
<evidence type="ECO:0000259" key="10">
    <source>
        <dbReference type="Pfam" id="PF03372"/>
    </source>
</evidence>
<feature type="region of interest" description="Disordered" evidence="9">
    <location>
        <begin position="60"/>
        <end position="80"/>
    </location>
</feature>
<evidence type="ECO:0000256" key="9">
    <source>
        <dbReference type="SAM" id="MobiDB-lite"/>
    </source>
</evidence>
<evidence type="ECO:0000256" key="4">
    <source>
        <dbReference type="ARBA" id="ARBA00022723"/>
    </source>
</evidence>
<gene>
    <name evidence="11" type="ORF">HAZT_HAZT004666</name>
</gene>
<accession>A0A6A0H306</accession>
<dbReference type="GO" id="GO:0046872">
    <property type="term" value="F:metal ion binding"/>
    <property type="evidence" value="ECO:0007669"/>
    <property type="project" value="UniProtKB-KW"/>
</dbReference>
<dbReference type="GO" id="GO:0006284">
    <property type="term" value="P:base-excision repair"/>
    <property type="evidence" value="ECO:0007669"/>
    <property type="project" value="TreeGrafter"/>
</dbReference>
<dbReference type="GO" id="GO:0005634">
    <property type="term" value="C:nucleus"/>
    <property type="evidence" value="ECO:0007669"/>
    <property type="project" value="TreeGrafter"/>
</dbReference>
<feature type="site" description="Transition state stabilizer" evidence="8">
    <location>
        <position position="135"/>
    </location>
</feature>
<proteinExistence type="inferred from homology"/>
<dbReference type="PANTHER" id="PTHR22748:SF4">
    <property type="entry name" value="DNA-(APURINIC OR APYRIMIDINIC SITE) ENDONUCLEASE 2"/>
    <property type="match status" value="1"/>
</dbReference>
<keyword evidence="7" id="KW-0464">Manganese</keyword>
<reference evidence="11" key="2">
    <citation type="journal article" date="2018" name="Environ. Sci. Technol.">
        <title>The Toxicogenome of Hyalella azteca: A Model for Sediment Ecotoxicology and Evolutionary Toxicology.</title>
        <authorList>
            <person name="Poynton H.C."/>
            <person name="Hasenbein S."/>
            <person name="Benoit J.B."/>
            <person name="Sepulveda M.S."/>
            <person name="Poelchau M.F."/>
            <person name="Hughes D.S.T."/>
            <person name="Murali S.C."/>
            <person name="Chen S."/>
            <person name="Glastad K.M."/>
            <person name="Goodisman M.A.D."/>
            <person name="Werren J.H."/>
            <person name="Vineis J.H."/>
            <person name="Bowen J.L."/>
            <person name="Friedrich M."/>
            <person name="Jones J."/>
            <person name="Robertson H.M."/>
            <person name="Feyereisen R."/>
            <person name="Mechler-Hickson A."/>
            <person name="Mathers N."/>
            <person name="Lee C.E."/>
            <person name="Colbourne J.K."/>
            <person name="Biales A."/>
            <person name="Johnston J.S."/>
            <person name="Wellborn G.A."/>
            <person name="Rosendale A.J."/>
            <person name="Cridge A.G."/>
            <person name="Munoz-Torres M.C."/>
            <person name="Bain P.A."/>
            <person name="Manny A.R."/>
            <person name="Major K.M."/>
            <person name="Lambert F.N."/>
            <person name="Vulpe C.D."/>
            <person name="Tuck P."/>
            <person name="Blalock B.J."/>
            <person name="Lin Y.Y."/>
            <person name="Smith M.E."/>
            <person name="Ochoa-Acuna H."/>
            <person name="Chen M.M."/>
            <person name="Childers C.P."/>
            <person name="Qu J."/>
            <person name="Dugan S."/>
            <person name="Lee S.L."/>
            <person name="Chao H."/>
            <person name="Dinh H."/>
            <person name="Han Y."/>
            <person name="Doddapaneni H."/>
            <person name="Worley K.C."/>
            <person name="Muzny D.M."/>
            <person name="Gibbs R.A."/>
            <person name="Richards S."/>
        </authorList>
    </citation>
    <scope>NUCLEOTIDE SEQUENCE</scope>
    <source>
        <strain evidence="11">HAZT.00-mixed</strain>
        <tissue evidence="11">Whole organism</tissue>
    </source>
</reference>
<comment type="caution">
    <text evidence="11">The sequence shown here is derived from an EMBL/GenBank/DDBJ whole genome shotgun (WGS) entry which is preliminary data.</text>
</comment>
<dbReference type="GO" id="GO:0008311">
    <property type="term" value="F:double-stranded DNA 3'-5' DNA exonuclease activity"/>
    <property type="evidence" value="ECO:0007669"/>
    <property type="project" value="UniProtKB-EC"/>
</dbReference>
<dbReference type="GO" id="GO:0008081">
    <property type="term" value="F:phosphoric diester hydrolase activity"/>
    <property type="evidence" value="ECO:0007669"/>
    <property type="project" value="TreeGrafter"/>
</dbReference>
<evidence type="ECO:0000256" key="5">
    <source>
        <dbReference type="ARBA" id="ARBA00022801"/>
    </source>
</evidence>
<evidence type="ECO:0000256" key="1">
    <source>
        <dbReference type="ARBA" id="ARBA00000493"/>
    </source>
</evidence>
<feature type="binding site" evidence="7">
    <location>
        <position position="133"/>
    </location>
    <ligand>
        <name>Mg(2+)</name>
        <dbReference type="ChEBI" id="CHEBI:18420"/>
        <label>1</label>
    </ligand>
</feature>
<feature type="domain" description="Endonuclease/exonuclease/phosphatase" evidence="10">
    <location>
        <begin position="11"/>
        <end position="147"/>
    </location>
</feature>
<comment type="cofactor">
    <cofactor evidence="7">
        <name>Mg(2+)</name>
        <dbReference type="ChEBI" id="CHEBI:18420"/>
    </cofactor>
    <cofactor evidence="7">
        <name>Mn(2+)</name>
        <dbReference type="ChEBI" id="CHEBI:29035"/>
    </cofactor>
    <text evidence="7">Probably binds two magnesium or manganese ions per subunit.</text>
</comment>
<evidence type="ECO:0000256" key="7">
    <source>
        <dbReference type="PIRSR" id="PIRSR604808-2"/>
    </source>
</evidence>
<keyword evidence="5" id="KW-0378">Hydrolase</keyword>
<sequence>MLSEDLALVDGYSSYFSFSRRRSGYSGVATYVKTSSTPFHATEGLCGTLMNDQYFTQPQNGDKCVNEAPAHEPSDQDSLSSQPGILALINVYCPRADPARADRVQFKLAFYRALRLRAALLAQAGARVLIVGDLNTSHTVLDHCDPDEVRSSES</sequence>
<evidence type="ECO:0000256" key="6">
    <source>
        <dbReference type="ARBA" id="ARBA00022842"/>
    </source>
</evidence>
<dbReference type="Pfam" id="PF03372">
    <property type="entry name" value="Exo_endo_phos"/>
    <property type="match status" value="1"/>
</dbReference>
<dbReference type="Proteomes" id="UP000711488">
    <property type="component" value="Unassembled WGS sequence"/>
</dbReference>
<evidence type="ECO:0000256" key="8">
    <source>
        <dbReference type="PIRSR" id="PIRSR604808-3"/>
    </source>
</evidence>
<evidence type="ECO:0000256" key="3">
    <source>
        <dbReference type="ARBA" id="ARBA00012115"/>
    </source>
</evidence>
<dbReference type="AlphaFoldDB" id="A0A6A0H306"/>
<organism evidence="11">
    <name type="scientific">Hyalella azteca</name>
    <name type="common">Amphipod</name>
    <dbReference type="NCBI Taxonomy" id="294128"/>
    <lineage>
        <taxon>Eukaryota</taxon>
        <taxon>Metazoa</taxon>
        <taxon>Ecdysozoa</taxon>
        <taxon>Arthropoda</taxon>
        <taxon>Crustacea</taxon>
        <taxon>Multicrustacea</taxon>
        <taxon>Malacostraca</taxon>
        <taxon>Eumalacostraca</taxon>
        <taxon>Peracarida</taxon>
        <taxon>Amphipoda</taxon>
        <taxon>Senticaudata</taxon>
        <taxon>Talitrida</taxon>
        <taxon>Talitroidea</taxon>
        <taxon>Hyalellidae</taxon>
        <taxon>Hyalella</taxon>
    </lineage>
</organism>
<dbReference type="PANTHER" id="PTHR22748">
    <property type="entry name" value="AP ENDONUCLEASE"/>
    <property type="match status" value="1"/>
</dbReference>
<feature type="binding site" evidence="7">
    <location>
        <position position="135"/>
    </location>
    <ligand>
        <name>Mg(2+)</name>
        <dbReference type="ChEBI" id="CHEBI:18420"/>
        <label>1</label>
    </ligand>
</feature>
<dbReference type="EC" id="3.1.11.2" evidence="3"/>
<name>A0A6A0H306_HYAAZ</name>
<dbReference type="InterPro" id="IPR004808">
    <property type="entry name" value="AP_endonuc_1"/>
</dbReference>
<dbReference type="EMBL" id="JQDR03008324">
    <property type="protein sequence ID" value="KAA0197306.1"/>
    <property type="molecule type" value="Genomic_DNA"/>
</dbReference>
<comment type="similarity">
    <text evidence="2">Belongs to the DNA repair enzymes AP/ExoA family.</text>
</comment>
<dbReference type="InterPro" id="IPR005135">
    <property type="entry name" value="Endo/exonuclease/phosphatase"/>
</dbReference>
<keyword evidence="6 7" id="KW-0460">Magnesium</keyword>
<evidence type="ECO:0000313" key="11">
    <source>
        <dbReference type="EMBL" id="KAA0197306.1"/>
    </source>
</evidence>
<dbReference type="Gene3D" id="3.60.10.10">
    <property type="entry name" value="Endonuclease/exonuclease/phosphatase"/>
    <property type="match status" value="1"/>
</dbReference>
<dbReference type="InterPro" id="IPR036691">
    <property type="entry name" value="Endo/exonu/phosph_ase_sf"/>
</dbReference>
<dbReference type="GO" id="GO:0003906">
    <property type="term" value="F:DNA-(apurinic or apyrimidinic site) endonuclease activity"/>
    <property type="evidence" value="ECO:0007669"/>
    <property type="project" value="TreeGrafter"/>
</dbReference>